<organism evidence="1 2">
    <name type="scientific">Tanacetum coccineum</name>
    <dbReference type="NCBI Taxonomy" id="301880"/>
    <lineage>
        <taxon>Eukaryota</taxon>
        <taxon>Viridiplantae</taxon>
        <taxon>Streptophyta</taxon>
        <taxon>Embryophyta</taxon>
        <taxon>Tracheophyta</taxon>
        <taxon>Spermatophyta</taxon>
        <taxon>Magnoliopsida</taxon>
        <taxon>eudicotyledons</taxon>
        <taxon>Gunneridae</taxon>
        <taxon>Pentapetalae</taxon>
        <taxon>asterids</taxon>
        <taxon>campanulids</taxon>
        <taxon>Asterales</taxon>
        <taxon>Asteraceae</taxon>
        <taxon>Asteroideae</taxon>
        <taxon>Anthemideae</taxon>
        <taxon>Anthemidinae</taxon>
        <taxon>Tanacetum</taxon>
    </lineage>
</organism>
<dbReference type="Proteomes" id="UP001151760">
    <property type="component" value="Unassembled WGS sequence"/>
</dbReference>
<evidence type="ECO:0000313" key="2">
    <source>
        <dbReference type="Proteomes" id="UP001151760"/>
    </source>
</evidence>
<reference evidence="1" key="1">
    <citation type="journal article" date="2022" name="Int. J. Mol. Sci.">
        <title>Draft Genome of Tanacetum Coccineum: Genomic Comparison of Closely Related Tanacetum-Family Plants.</title>
        <authorList>
            <person name="Yamashiro T."/>
            <person name="Shiraishi A."/>
            <person name="Nakayama K."/>
            <person name="Satake H."/>
        </authorList>
    </citation>
    <scope>NUCLEOTIDE SEQUENCE</scope>
</reference>
<accession>A0ABQ4YLB7</accession>
<keyword evidence="2" id="KW-1185">Reference proteome</keyword>
<reference evidence="1" key="2">
    <citation type="submission" date="2022-01" db="EMBL/GenBank/DDBJ databases">
        <authorList>
            <person name="Yamashiro T."/>
            <person name="Shiraishi A."/>
            <person name="Satake H."/>
            <person name="Nakayama K."/>
        </authorList>
    </citation>
    <scope>NUCLEOTIDE SEQUENCE</scope>
</reference>
<proteinExistence type="predicted"/>
<sequence>MSEYDEEEQNVLHFNDLFLFDVLHPDHLKSEKDNDDNDIDIIPSSEGMAPLPAADQRHPWLRYQIEEYTEEIRHSYKMSDIEIGLDVADTLCFHLGGDGSDRFIPNKGDLRDYWIKISYGRDFLGPAPSYVLIRDPVRRLCHRMIAYSISGRGQAPEKVTGVDLLYLRSMDCGTTNVPHLLAQYLFKHAEGRKSGARLSGGHFIGRLAMYFGLVSDEGLRGLQVVTRELPLIDLHELRRLKICTRYGDTWAWVAQGPERQQAAAAGAHEADEAERIERIEEEMHDLWRDVVGLRGVIESFTTKQSRVFTWLITCITQLIDAIGLTYQAFNSTLFGSSRMPYQRRIRPMTGDVSTFAAPHADDQPDP</sequence>
<protein>
    <submittedName>
        <fullName evidence="1">Uncharacterized protein</fullName>
    </submittedName>
</protein>
<dbReference type="EMBL" id="BQNB010010455">
    <property type="protein sequence ID" value="GJS77538.1"/>
    <property type="molecule type" value="Genomic_DNA"/>
</dbReference>
<evidence type="ECO:0000313" key="1">
    <source>
        <dbReference type="EMBL" id="GJS77538.1"/>
    </source>
</evidence>
<name>A0ABQ4YLB7_9ASTR</name>
<gene>
    <name evidence="1" type="ORF">Tco_0727419</name>
</gene>
<comment type="caution">
    <text evidence="1">The sequence shown here is derived from an EMBL/GenBank/DDBJ whole genome shotgun (WGS) entry which is preliminary data.</text>
</comment>